<evidence type="ECO:0000313" key="2">
    <source>
        <dbReference type="EMBL" id="UAM91903.1"/>
    </source>
</evidence>
<evidence type="ECO:0000313" key="1">
    <source>
        <dbReference type="EMBL" id="QGR23585.1"/>
    </source>
</evidence>
<dbReference type="Pfam" id="PF02597">
    <property type="entry name" value="ThiS"/>
    <property type="match status" value="1"/>
</dbReference>
<accession>A0A650D0T7</accession>
<geneLocation type="chloroplast" evidence="1"/>
<proteinExistence type="predicted"/>
<dbReference type="InterPro" id="IPR016155">
    <property type="entry name" value="Mopterin_synth/thiamin_S_b"/>
</dbReference>
<dbReference type="EMBL" id="MW679510">
    <property type="protein sequence ID" value="UAM91903.1"/>
    <property type="molecule type" value="Genomic_DNA"/>
</dbReference>
<keyword evidence="1" id="KW-0934">Plastid</keyword>
<reference evidence="1" key="1">
    <citation type="journal article" date="2019" name="Mitochondrial DNA Part B Resour">
        <title>Complete chloroplast genome of the diatom Skeletonema pseudocostatum from the Western Mediterranean coast of Algeria.</title>
        <authorList>
            <person name="Hamedi C."/>
            <person name="Gastineau R."/>
            <person name="Lemieux C."/>
            <person name="Turmel M."/>
            <person name="Witkowski A."/>
            <person name="Baba Hamed M.B."/>
        </authorList>
    </citation>
    <scope>NUCLEOTIDE SEQUENCE</scope>
</reference>
<protein>
    <submittedName>
        <fullName evidence="1 2">Thiamine biosynthesis protein</fullName>
    </submittedName>
</protein>
<dbReference type="CDD" id="cd00565">
    <property type="entry name" value="Ubl_ThiS"/>
    <property type="match status" value="1"/>
</dbReference>
<dbReference type="AlphaFoldDB" id="A0A650D0T7"/>
<dbReference type="InterPro" id="IPR012675">
    <property type="entry name" value="Beta-grasp_dom_sf"/>
</dbReference>
<dbReference type="RefSeq" id="YP_010201265.1">
    <property type="nucleotide sequence ID" value="NC_058704.1"/>
</dbReference>
<gene>
    <name evidence="1" type="primary">thiS</name>
</gene>
<dbReference type="SUPFAM" id="SSF54285">
    <property type="entry name" value="MoaD/ThiS"/>
    <property type="match status" value="1"/>
</dbReference>
<organism evidence="1">
    <name type="scientific">Skeletonema pseudocostatum</name>
    <dbReference type="NCBI Taxonomy" id="41457"/>
    <lineage>
        <taxon>Eukaryota</taxon>
        <taxon>Sar</taxon>
        <taxon>Stramenopiles</taxon>
        <taxon>Ochrophyta</taxon>
        <taxon>Bacillariophyta</taxon>
        <taxon>Coscinodiscophyceae</taxon>
        <taxon>Thalassiosirophycidae</taxon>
        <taxon>Thalassiosirales</taxon>
        <taxon>Skeletonemataceae</taxon>
        <taxon>Skeletonema</taxon>
    </lineage>
</organism>
<dbReference type="PANTHER" id="PTHR34472">
    <property type="entry name" value="SULFUR CARRIER PROTEIN THIS"/>
    <property type="match status" value="1"/>
</dbReference>
<dbReference type="InterPro" id="IPR010035">
    <property type="entry name" value="Thi_S"/>
</dbReference>
<dbReference type="Gene3D" id="3.10.20.30">
    <property type="match status" value="1"/>
</dbReference>
<sequence>MEETKTFFLNGEEYFSDKIINLLDIVSYFNYNSSLLVLEYNNFICPKKEWDNIFIDNKDNIEIVTIVGGG</sequence>
<dbReference type="EMBL" id="MK372941">
    <property type="protein sequence ID" value="QGR23585.1"/>
    <property type="molecule type" value="Genomic_DNA"/>
</dbReference>
<keyword evidence="1" id="KW-0150">Chloroplast</keyword>
<reference evidence="2" key="2">
    <citation type="journal article" date="2021" name="Front. Plant Sci.">
        <title>Chloroplast Genomes for Five Skeletonema Species: Comparative and Phylogenetic Analysis.</title>
        <authorList>
            <person name="Liu S."/>
            <person name="Xu Q."/>
            <person name="Liu K."/>
            <person name="Zhao Y."/>
            <person name="Chen N."/>
        </authorList>
    </citation>
    <scope>NUCLEOTIDE SEQUENCE</scope>
    <source>
        <strain evidence="2">CNS00342</strain>
    </source>
</reference>
<dbReference type="PANTHER" id="PTHR34472:SF1">
    <property type="entry name" value="SULFUR CARRIER PROTEIN THIS"/>
    <property type="match status" value="1"/>
</dbReference>
<dbReference type="NCBIfam" id="TIGR01683">
    <property type="entry name" value="thiS"/>
    <property type="match status" value="1"/>
</dbReference>
<dbReference type="InterPro" id="IPR003749">
    <property type="entry name" value="ThiS/MoaD-like"/>
</dbReference>
<name>A0A650D0T7_9STRA</name>
<dbReference type="GeneID" id="68638504"/>